<evidence type="ECO:0000313" key="4">
    <source>
        <dbReference type="Proteomes" id="UP001138672"/>
    </source>
</evidence>
<dbReference type="InterPro" id="IPR007163">
    <property type="entry name" value="VCA0040-like"/>
</dbReference>
<dbReference type="PANTHER" id="PTHR37308:SF1">
    <property type="entry name" value="POLYPRENYL-PHOSPHATE TRANSPORTER"/>
    <property type="match status" value="1"/>
</dbReference>
<proteinExistence type="predicted"/>
<dbReference type="PANTHER" id="PTHR37308">
    <property type="entry name" value="INTEGRAL MEMBRANE PROTEIN"/>
    <property type="match status" value="1"/>
</dbReference>
<feature type="transmembrane region" description="Helical" evidence="1">
    <location>
        <begin position="156"/>
        <end position="181"/>
    </location>
</feature>
<feature type="transmembrane region" description="Helical" evidence="1">
    <location>
        <begin position="125"/>
        <end position="144"/>
    </location>
</feature>
<feature type="transmembrane region" description="Helical" evidence="1">
    <location>
        <begin position="101"/>
        <end position="119"/>
    </location>
</feature>
<feature type="transmembrane region" description="Helical" evidence="1">
    <location>
        <begin position="201"/>
        <end position="219"/>
    </location>
</feature>
<evidence type="ECO:0000313" key="5">
    <source>
        <dbReference type="Proteomes" id="UP001231587"/>
    </source>
</evidence>
<dbReference type="Pfam" id="PF04018">
    <property type="entry name" value="VCA0040-like"/>
    <property type="match status" value="1"/>
</dbReference>
<protein>
    <submittedName>
        <fullName evidence="2">Membrane protein</fullName>
    </submittedName>
</protein>
<evidence type="ECO:0000256" key="1">
    <source>
        <dbReference type="SAM" id="Phobius"/>
    </source>
</evidence>
<keyword evidence="5" id="KW-1185">Reference proteome</keyword>
<keyword evidence="1" id="KW-1133">Transmembrane helix</keyword>
<sequence length="335" mass="36985">MQRQLKDYLIISLKGLAMGAADAVPGVSGGTIAFISGIYEELIATISGINLSLFKTLKSEGFSAFWTQLNGNFILALLSGIVVSFISFMRVAKYLLEHHPIYIWSFFFGLIIASIFFVGKQIERWNIAAILSLIIGAVLAYYITTLPSLNSSENPWFLFLAGAIAICAMILPGISGSFILLILGAYKTLSDALHDFDVKKIILFVSGALVGLLSFSHLLKWLFKHYHNITLAVLTGFIFGSLNKVWPWKLTTTVLEKETGRILPFSEVSELGTLSIFEQHTQVTEVYKTVVERSTFPAVYADMNQIDAHLIPAIGLMIAGFLTIFILEKVGTKRS</sequence>
<dbReference type="AlphaFoldDB" id="A0A9X0YMI1"/>
<keyword evidence="1" id="KW-0472">Membrane</keyword>
<feature type="transmembrane region" description="Helical" evidence="1">
    <location>
        <begin position="309"/>
        <end position="327"/>
    </location>
</feature>
<dbReference type="EMBL" id="JAGGJQ010000003">
    <property type="protein sequence ID" value="MBP1839633.1"/>
    <property type="molecule type" value="Genomic_DNA"/>
</dbReference>
<dbReference type="RefSeq" id="WP_057781502.1">
    <property type="nucleotide sequence ID" value="NZ_JAGGJQ010000003.1"/>
</dbReference>
<feature type="transmembrane region" description="Helical" evidence="1">
    <location>
        <begin position="69"/>
        <end position="89"/>
    </location>
</feature>
<dbReference type="Proteomes" id="UP001231587">
    <property type="component" value="Unassembled WGS sequence"/>
</dbReference>
<dbReference type="OrthoDB" id="9793746at2"/>
<organism evidence="2 4">
    <name type="scientific">Formosa algae</name>
    <dbReference type="NCBI Taxonomy" id="225843"/>
    <lineage>
        <taxon>Bacteria</taxon>
        <taxon>Pseudomonadati</taxon>
        <taxon>Bacteroidota</taxon>
        <taxon>Flavobacteriia</taxon>
        <taxon>Flavobacteriales</taxon>
        <taxon>Flavobacteriaceae</taxon>
        <taxon>Formosa</taxon>
    </lineage>
</organism>
<reference evidence="2" key="1">
    <citation type="submission" date="2021-03" db="EMBL/GenBank/DDBJ databases">
        <title>Genomic Encyclopedia of Type Strains, Phase IV (KMG-IV): sequencing the most valuable type-strain genomes for metagenomic binning, comparative biology and taxonomic classification.</title>
        <authorList>
            <person name="Goeker M."/>
        </authorList>
    </citation>
    <scope>NUCLEOTIDE SEQUENCE</scope>
    <source>
        <strain evidence="2">DSM 15523</strain>
        <strain evidence="3 5">DSM 16476</strain>
    </source>
</reference>
<gene>
    <name evidence="2" type="ORF">J2Z56_001544</name>
    <name evidence="3" type="ORF">J2Z57_001370</name>
</gene>
<dbReference type="Proteomes" id="UP001138672">
    <property type="component" value="Unassembled WGS sequence"/>
</dbReference>
<comment type="caution">
    <text evidence="2">The sequence shown here is derived from an EMBL/GenBank/DDBJ whole genome shotgun (WGS) entry which is preliminary data.</text>
</comment>
<evidence type="ECO:0000313" key="3">
    <source>
        <dbReference type="EMBL" id="MDQ0334937.1"/>
    </source>
</evidence>
<dbReference type="EMBL" id="JAUSUU010000003">
    <property type="protein sequence ID" value="MDQ0334937.1"/>
    <property type="molecule type" value="Genomic_DNA"/>
</dbReference>
<evidence type="ECO:0000313" key="2">
    <source>
        <dbReference type="EMBL" id="MBP1839633.1"/>
    </source>
</evidence>
<accession>A0A9X0YMI1</accession>
<name>A0A9X0YMI1_9FLAO</name>
<keyword evidence="1" id="KW-0812">Transmembrane</keyword>